<dbReference type="Pfam" id="PF01494">
    <property type="entry name" value="FAD_binding_3"/>
    <property type="match status" value="1"/>
</dbReference>
<dbReference type="PANTHER" id="PTHR46972">
    <property type="entry name" value="MONOOXYGENASE ASQM-RELATED"/>
    <property type="match status" value="1"/>
</dbReference>
<keyword evidence="4" id="KW-0503">Monooxygenase</keyword>
<feature type="region of interest" description="Disordered" evidence="5">
    <location>
        <begin position="35"/>
        <end position="85"/>
    </location>
</feature>
<dbReference type="GO" id="GO:0071949">
    <property type="term" value="F:FAD binding"/>
    <property type="evidence" value="ECO:0007669"/>
    <property type="project" value="InterPro"/>
</dbReference>
<keyword evidence="8" id="KW-1185">Reference proteome</keyword>
<dbReference type="InterPro" id="IPR036188">
    <property type="entry name" value="FAD/NAD-bd_sf"/>
</dbReference>
<evidence type="ECO:0000256" key="3">
    <source>
        <dbReference type="ARBA" id="ARBA00023002"/>
    </source>
</evidence>
<keyword evidence="1" id="KW-0285">Flavoprotein</keyword>
<gene>
    <name evidence="7" type="ORF">AXI58_15400</name>
</gene>
<dbReference type="STRING" id="1793963.AXI58_15400"/>
<dbReference type="SUPFAM" id="SSF51905">
    <property type="entry name" value="FAD/NAD(P)-binding domain"/>
    <property type="match status" value="1"/>
</dbReference>
<evidence type="ECO:0000256" key="5">
    <source>
        <dbReference type="SAM" id="MobiDB-lite"/>
    </source>
</evidence>
<dbReference type="PANTHER" id="PTHR46972:SF1">
    <property type="entry name" value="FAD DEPENDENT OXIDOREDUCTASE DOMAIN-CONTAINING PROTEIN"/>
    <property type="match status" value="1"/>
</dbReference>
<proteinExistence type="predicted"/>
<comment type="caution">
    <text evidence="7">The sequence shown here is derived from an EMBL/GenBank/DDBJ whole genome shotgun (WGS) entry which is preliminary data.</text>
</comment>
<feature type="domain" description="FAD-binding" evidence="6">
    <location>
        <begin position="8"/>
        <end position="50"/>
    </location>
</feature>
<evidence type="ECO:0000256" key="1">
    <source>
        <dbReference type="ARBA" id="ARBA00022630"/>
    </source>
</evidence>
<keyword evidence="2" id="KW-0274">FAD</keyword>
<evidence type="ECO:0000256" key="4">
    <source>
        <dbReference type="ARBA" id="ARBA00023033"/>
    </source>
</evidence>
<evidence type="ECO:0000313" key="7">
    <source>
        <dbReference type="EMBL" id="KXZ20181.1"/>
    </source>
</evidence>
<dbReference type="GO" id="GO:0004497">
    <property type="term" value="F:monooxygenase activity"/>
    <property type="evidence" value="ECO:0007669"/>
    <property type="project" value="UniProtKB-KW"/>
</dbReference>
<dbReference type="AlphaFoldDB" id="A0A150F796"/>
<protein>
    <recommendedName>
        <fullName evidence="6">FAD-binding domain-containing protein</fullName>
    </recommendedName>
</protein>
<dbReference type="EMBL" id="LSBA01000014">
    <property type="protein sequence ID" value="KXZ20181.1"/>
    <property type="molecule type" value="Genomic_DNA"/>
</dbReference>
<evidence type="ECO:0000259" key="6">
    <source>
        <dbReference type="Pfam" id="PF01494"/>
    </source>
</evidence>
<dbReference type="InterPro" id="IPR002938">
    <property type="entry name" value="FAD-bd"/>
</dbReference>
<organism evidence="7 8">
    <name type="scientific">Bacillus nakamurai</name>
    <dbReference type="NCBI Taxonomy" id="1793963"/>
    <lineage>
        <taxon>Bacteria</taxon>
        <taxon>Bacillati</taxon>
        <taxon>Bacillota</taxon>
        <taxon>Bacilli</taxon>
        <taxon>Bacillales</taxon>
        <taxon>Bacillaceae</taxon>
        <taxon>Bacillus</taxon>
    </lineage>
</organism>
<reference evidence="8" key="1">
    <citation type="submission" date="2016-02" db="EMBL/GenBank/DDBJ databases">
        <authorList>
            <person name="Dunlap C."/>
        </authorList>
    </citation>
    <scope>NUCLEOTIDE SEQUENCE [LARGE SCALE GENOMIC DNA]</scope>
    <source>
        <strain evidence="8">NRRL B-41092</strain>
    </source>
</reference>
<dbReference type="Proteomes" id="UP000075430">
    <property type="component" value="Unassembled WGS sequence"/>
</dbReference>
<keyword evidence="3" id="KW-0560">Oxidoreductase</keyword>
<name>A0A150F796_9BACI</name>
<evidence type="ECO:0000313" key="8">
    <source>
        <dbReference type="Proteomes" id="UP000075430"/>
    </source>
</evidence>
<sequence>MNYKDKRIAIIGAGPGGLTLARILQQGGLTPVIYEQETSHTERQQGGTLDLDEQTGQKGLQAADRQADTSLAANRPIKGSGSKTKTFIHKQPLPFVLSDEKSCRENLGQINGKS</sequence>
<evidence type="ECO:0000256" key="2">
    <source>
        <dbReference type="ARBA" id="ARBA00022827"/>
    </source>
</evidence>
<accession>A0A150F796</accession>
<dbReference type="Gene3D" id="3.50.50.60">
    <property type="entry name" value="FAD/NAD(P)-binding domain"/>
    <property type="match status" value="1"/>
</dbReference>